<evidence type="ECO:0000313" key="2">
    <source>
        <dbReference type="Proteomes" id="UP001063816"/>
    </source>
</evidence>
<comment type="caution">
    <text evidence="1">The sequence shown here is derived from an EMBL/GenBank/DDBJ whole genome shotgun (WGS) entry which is preliminary data.</text>
</comment>
<dbReference type="AlphaFoldDB" id="A0A9J6Q3L9"/>
<evidence type="ECO:0000313" key="1">
    <source>
        <dbReference type="EMBL" id="MCU6666296.1"/>
    </source>
</evidence>
<protein>
    <submittedName>
        <fullName evidence="1">Uncharacterized protein</fullName>
    </submittedName>
</protein>
<dbReference type="EMBL" id="JAMGZK010000053">
    <property type="protein sequence ID" value="MCU6666296.1"/>
    <property type="molecule type" value="Genomic_DNA"/>
</dbReference>
<proteinExistence type="predicted"/>
<dbReference type="InterPro" id="IPR016032">
    <property type="entry name" value="Sig_transdc_resp-reg_C-effctor"/>
</dbReference>
<accession>A0A9J6Q3L9</accession>
<dbReference type="GO" id="GO:0003677">
    <property type="term" value="F:DNA binding"/>
    <property type="evidence" value="ECO:0007669"/>
    <property type="project" value="InterPro"/>
</dbReference>
<dbReference type="Proteomes" id="UP001063816">
    <property type="component" value="Unassembled WGS sequence"/>
</dbReference>
<dbReference type="RefSeq" id="WP_271283816.1">
    <property type="nucleotide sequence ID" value="NZ_JAMGZK010000053.1"/>
</dbReference>
<name>A0A9J6Q3L9_9ENTR</name>
<dbReference type="SUPFAM" id="SSF46894">
    <property type="entry name" value="C-terminal effector domain of the bipartite response regulators"/>
    <property type="match status" value="1"/>
</dbReference>
<dbReference type="GO" id="GO:0006355">
    <property type="term" value="P:regulation of DNA-templated transcription"/>
    <property type="evidence" value="ECO:0007669"/>
    <property type="project" value="InterPro"/>
</dbReference>
<organism evidence="1 2">
    <name type="scientific">Silvania hatchlandensis</name>
    <dbReference type="NCBI Taxonomy" id="2926469"/>
    <lineage>
        <taxon>Bacteria</taxon>
        <taxon>Pseudomonadati</taxon>
        <taxon>Pseudomonadota</taxon>
        <taxon>Gammaproteobacteria</taxon>
        <taxon>Enterobacterales</taxon>
        <taxon>Enterobacteriaceae</taxon>
        <taxon>Silvania</taxon>
    </lineage>
</organism>
<reference evidence="1" key="1">
    <citation type="submission" date="2022-05" db="EMBL/GenBank/DDBJ databases">
        <title>Description of a novel species of Leclercia; Leclercia tamurae and the Proposal for a Novel Genus Silvania gen. nov. Containing Two Novel Species Silvania hatchlandensis sp. nov. and Silvania confinis sp. nov. Isolated from the Rhizosphere of Oak.</title>
        <authorList>
            <person name="Maddock D.W."/>
            <person name="Brady C.L."/>
            <person name="Denman S."/>
            <person name="Arnold D."/>
        </authorList>
    </citation>
    <scope>NUCLEOTIDE SEQUENCE</scope>
    <source>
        <strain evidence="1">H19S6</strain>
    </source>
</reference>
<sequence length="235" mass="27260">MTTVLPIISLAKRKNAMLHFNSASLRYKFIYLTKNVYHGIAVHTLFAEAWNESLIQQVGGQKLAFNMIDKYINFIPFSLRFENIYRKPGAVFEPDIILPTKRLESKWITFTNILFFVDMCDPEQTSFLFISPQDAVPDIEQKIAVFLRHCAALVSNDKQMQCSSFSFSLRDQQIVFYTLAGRTIKEIAAELSVTDKMVYKIRDQLTRRLECQQGSFLFKGLAQCWRILPNEKYVT</sequence>
<keyword evidence="2" id="KW-1185">Reference proteome</keyword>
<gene>
    <name evidence="1" type="ORF">M8014_18335</name>
</gene>
<dbReference type="Gene3D" id="1.10.10.10">
    <property type="entry name" value="Winged helix-like DNA-binding domain superfamily/Winged helix DNA-binding domain"/>
    <property type="match status" value="1"/>
</dbReference>
<dbReference type="InterPro" id="IPR036388">
    <property type="entry name" value="WH-like_DNA-bd_sf"/>
</dbReference>